<accession>A0A3N1NMC8</accession>
<feature type="compositionally biased region" description="Low complexity" evidence="5">
    <location>
        <begin position="31"/>
        <end position="53"/>
    </location>
</feature>
<dbReference type="InterPro" id="IPR023296">
    <property type="entry name" value="Glyco_hydro_beta-prop_sf"/>
</dbReference>
<evidence type="ECO:0000259" key="7">
    <source>
        <dbReference type="Pfam" id="PF08244"/>
    </source>
</evidence>
<protein>
    <submittedName>
        <fullName evidence="8">Beta-fructofuranosidase/levanase/fructan beta-fructosidase</fullName>
    </submittedName>
</protein>
<evidence type="ECO:0000256" key="1">
    <source>
        <dbReference type="ARBA" id="ARBA00009902"/>
    </source>
</evidence>
<feature type="region of interest" description="Disordered" evidence="5">
    <location>
        <begin position="27"/>
        <end position="69"/>
    </location>
</feature>
<dbReference type="InterPro" id="IPR013148">
    <property type="entry name" value="Glyco_hydro_32_N"/>
</dbReference>
<evidence type="ECO:0000313" key="8">
    <source>
        <dbReference type="EMBL" id="ROQ20944.1"/>
    </source>
</evidence>
<dbReference type="InterPro" id="IPR013320">
    <property type="entry name" value="ConA-like_dom_sf"/>
</dbReference>
<dbReference type="CDD" id="cd18622">
    <property type="entry name" value="GH32_Inu-like"/>
    <property type="match status" value="1"/>
</dbReference>
<feature type="domain" description="Glycosyl hydrolase family 32 C-terminal" evidence="7">
    <location>
        <begin position="554"/>
        <end position="710"/>
    </location>
</feature>
<dbReference type="SUPFAM" id="SSF49899">
    <property type="entry name" value="Concanavalin A-like lectins/glucanases"/>
    <property type="match status" value="1"/>
</dbReference>
<dbReference type="Gene3D" id="2.115.10.20">
    <property type="entry name" value="Glycosyl hydrolase domain, family 43"/>
    <property type="match status" value="2"/>
</dbReference>
<dbReference type="SMART" id="SM00640">
    <property type="entry name" value="Glyco_32"/>
    <property type="match status" value="1"/>
</dbReference>
<dbReference type="EMBL" id="RJUK01000001">
    <property type="protein sequence ID" value="ROQ20944.1"/>
    <property type="molecule type" value="Genomic_DNA"/>
</dbReference>
<dbReference type="GO" id="GO:0004575">
    <property type="term" value="F:sucrose alpha-glucosidase activity"/>
    <property type="evidence" value="ECO:0007669"/>
    <property type="project" value="TreeGrafter"/>
</dbReference>
<evidence type="ECO:0000256" key="4">
    <source>
        <dbReference type="RuleBase" id="RU362110"/>
    </source>
</evidence>
<dbReference type="RefSeq" id="WP_123638013.1">
    <property type="nucleotide sequence ID" value="NZ_RJUK01000001.1"/>
</dbReference>
<comment type="caution">
    <text evidence="8">The sequence shown here is derived from an EMBL/GenBank/DDBJ whole genome shotgun (WGS) entry which is preliminary data.</text>
</comment>
<dbReference type="PANTHER" id="PTHR42800">
    <property type="entry name" value="EXOINULINASE INUD (AFU_ORTHOLOGUE AFUA_5G00480)"/>
    <property type="match status" value="1"/>
</dbReference>
<dbReference type="InterPro" id="IPR001362">
    <property type="entry name" value="Glyco_hydro_32"/>
</dbReference>
<gene>
    <name evidence="8" type="ORF">EDC38_1564</name>
</gene>
<dbReference type="PROSITE" id="PS51257">
    <property type="entry name" value="PROKAR_LIPOPROTEIN"/>
    <property type="match status" value="1"/>
</dbReference>
<dbReference type="OrthoDB" id="9801455at2"/>
<dbReference type="Proteomes" id="UP000273643">
    <property type="component" value="Unassembled WGS sequence"/>
</dbReference>
<organism evidence="8 9">
    <name type="scientific">Marinimicrobium koreense</name>
    <dbReference type="NCBI Taxonomy" id="306545"/>
    <lineage>
        <taxon>Bacteria</taxon>
        <taxon>Pseudomonadati</taxon>
        <taxon>Pseudomonadota</taxon>
        <taxon>Gammaproteobacteria</taxon>
        <taxon>Cellvibrionales</taxon>
        <taxon>Cellvibrionaceae</taxon>
        <taxon>Marinimicrobium</taxon>
    </lineage>
</organism>
<dbReference type="Pfam" id="PF08244">
    <property type="entry name" value="Glyco_hydro_32C"/>
    <property type="match status" value="1"/>
</dbReference>
<dbReference type="GO" id="GO:0005987">
    <property type="term" value="P:sucrose catabolic process"/>
    <property type="evidence" value="ECO:0007669"/>
    <property type="project" value="TreeGrafter"/>
</dbReference>
<dbReference type="SUPFAM" id="SSF75005">
    <property type="entry name" value="Arabinanase/levansucrase/invertase"/>
    <property type="match status" value="2"/>
</dbReference>
<dbReference type="Gene3D" id="2.60.120.560">
    <property type="entry name" value="Exo-inulinase, domain 1"/>
    <property type="match status" value="1"/>
</dbReference>
<evidence type="ECO:0000313" key="9">
    <source>
        <dbReference type="Proteomes" id="UP000273643"/>
    </source>
</evidence>
<feature type="domain" description="Glycosyl hydrolase family 32 N-terminal" evidence="6">
    <location>
        <begin position="473"/>
        <end position="551"/>
    </location>
</feature>
<reference evidence="8 9" key="1">
    <citation type="submission" date="2018-11" db="EMBL/GenBank/DDBJ databases">
        <title>Genomic Encyclopedia of Type Strains, Phase IV (KMG-IV): sequencing the most valuable type-strain genomes for metagenomic binning, comparative biology and taxonomic classification.</title>
        <authorList>
            <person name="Goeker M."/>
        </authorList>
    </citation>
    <scope>NUCLEOTIDE SEQUENCE [LARGE SCALE GENOMIC DNA]</scope>
    <source>
        <strain evidence="8 9">DSM 16974</strain>
    </source>
</reference>
<keyword evidence="2 4" id="KW-0378">Hydrolase</keyword>
<keyword evidence="9" id="KW-1185">Reference proteome</keyword>
<dbReference type="InterPro" id="IPR013189">
    <property type="entry name" value="Glyco_hydro_32_C"/>
</dbReference>
<dbReference type="Pfam" id="PF00251">
    <property type="entry name" value="Glyco_hydro_32N"/>
    <property type="match status" value="2"/>
</dbReference>
<evidence type="ECO:0000259" key="6">
    <source>
        <dbReference type="Pfam" id="PF00251"/>
    </source>
</evidence>
<name>A0A3N1NMC8_9GAMM</name>
<dbReference type="GO" id="GO:0005737">
    <property type="term" value="C:cytoplasm"/>
    <property type="evidence" value="ECO:0007669"/>
    <property type="project" value="TreeGrafter"/>
</dbReference>
<sequence>MRITATLAGISAFSLMSIISTGCGGGGDGQGADSSLSSSEANSSSTSNSSGQLYQEPDRNQSRFSPKENWLNDPNGLVYADGTYHMFYQYNPNGTGWGFMSWGHATSTDLVHWDEQDLALSYQPSQTTSADALTEMIFSGSAVLDEQNLAGFGDNALLAFYTSHYPKGSPQYPGRLIQAQSLAYSLDGGTTWARYEGNPLIDIGSADFRDPKVIPYIDGDSKKWVMLVTLSVERKVAIYESTNLIDWNLASTFGPVNAVDGLWEMPDLFPLPVDGDENNVKWVMLLSVGDGGAPNGGSGVQYFVGDFDGTTFTADNTQGEAVEAHDGELFEDFEAGYGQWTVIGEAFGSSPAEGTLPDQQMVSGYEGHHLVNSYRNGDASTGTLTSETFTINADYIHFLIGGGHHPATGSNETTFNLLVDGQRVESATGEDAEQLRWHSFDVSEYRGDEAKLRIVDQNTGGWGHINVDHIWFSDEPFEPQDTALWMDYGPDFYAPITFDNMPADRRVAMGWANNWRYAGAIPTSGWRGSMSLARELSLETVDGEIQLVQTPVREVQDLRDESTYTALPEVTLDNESTPLGEGLIDPRVAEVNVRLTLGSADEVGIRLESGEGESLTIGFSVEEGALFVDRRKANRQFIHPDFNSLYEGPLSVTNEEVEIRVYFDRSMVEIFGNGGETVLASRFFMSEGERTLHLYSKGGAAEVSSAEAWELTSIWPSGFGM</sequence>
<dbReference type="AlphaFoldDB" id="A0A3N1NMC8"/>
<dbReference type="PANTHER" id="PTHR42800:SF1">
    <property type="entry name" value="EXOINULINASE INUD (AFU_ORTHOLOGUE AFUA_5G00480)"/>
    <property type="match status" value="1"/>
</dbReference>
<evidence type="ECO:0000256" key="2">
    <source>
        <dbReference type="ARBA" id="ARBA00022801"/>
    </source>
</evidence>
<feature type="domain" description="Glycosyl hydrolase family 32 N-terminal" evidence="6">
    <location>
        <begin position="64"/>
        <end position="319"/>
    </location>
</feature>
<proteinExistence type="inferred from homology"/>
<evidence type="ECO:0000256" key="3">
    <source>
        <dbReference type="ARBA" id="ARBA00023295"/>
    </source>
</evidence>
<comment type="similarity">
    <text evidence="1 4">Belongs to the glycosyl hydrolase 32 family.</text>
</comment>
<keyword evidence="3 4" id="KW-0326">Glycosidase</keyword>
<evidence type="ECO:0000256" key="5">
    <source>
        <dbReference type="SAM" id="MobiDB-lite"/>
    </source>
</evidence>